<comment type="caution">
    <text evidence="1">The sequence shown here is derived from an EMBL/GenBank/DDBJ whole genome shotgun (WGS) entry which is preliminary data.</text>
</comment>
<sequence length="96" mass="11366">MTLFSKLRDSYHNNKNVNVEREIKKRNKPKGLWPLSEVRMPDKYMFWIWPAIRLGKHLLKGEKFDIIYSSSGPASSTIVASMLQRYSHLPWVAEFR</sequence>
<dbReference type="AlphaFoldDB" id="X1NAW0"/>
<reference evidence="1" key="1">
    <citation type="journal article" date="2014" name="Front. Microbiol.">
        <title>High frequency of phylogenetically diverse reductive dehalogenase-homologous genes in deep subseafloor sedimentary metagenomes.</title>
        <authorList>
            <person name="Kawai M."/>
            <person name="Futagami T."/>
            <person name="Toyoda A."/>
            <person name="Takaki Y."/>
            <person name="Nishi S."/>
            <person name="Hori S."/>
            <person name="Arai W."/>
            <person name="Tsubouchi T."/>
            <person name="Morono Y."/>
            <person name="Uchiyama I."/>
            <person name="Ito T."/>
            <person name="Fujiyama A."/>
            <person name="Inagaki F."/>
            <person name="Takami H."/>
        </authorList>
    </citation>
    <scope>NUCLEOTIDE SEQUENCE</scope>
    <source>
        <strain evidence="1">Expedition CK06-06</strain>
    </source>
</reference>
<dbReference type="EMBL" id="BARV01017787">
    <property type="protein sequence ID" value="GAI27326.1"/>
    <property type="molecule type" value="Genomic_DNA"/>
</dbReference>
<feature type="non-terminal residue" evidence="1">
    <location>
        <position position="96"/>
    </location>
</feature>
<proteinExistence type="predicted"/>
<organism evidence="1">
    <name type="scientific">marine sediment metagenome</name>
    <dbReference type="NCBI Taxonomy" id="412755"/>
    <lineage>
        <taxon>unclassified sequences</taxon>
        <taxon>metagenomes</taxon>
        <taxon>ecological metagenomes</taxon>
    </lineage>
</organism>
<evidence type="ECO:0008006" key="2">
    <source>
        <dbReference type="Google" id="ProtNLM"/>
    </source>
</evidence>
<name>X1NAW0_9ZZZZ</name>
<accession>X1NAW0</accession>
<gene>
    <name evidence="1" type="ORF">S06H3_30234</name>
</gene>
<protein>
    <recommendedName>
        <fullName evidence="2">Glycosyltransferase subfamily 4-like N-terminal domain-containing protein</fullName>
    </recommendedName>
</protein>
<evidence type="ECO:0000313" key="1">
    <source>
        <dbReference type="EMBL" id="GAI27326.1"/>
    </source>
</evidence>